<dbReference type="PROSITE" id="PS50005">
    <property type="entry name" value="TPR"/>
    <property type="match status" value="1"/>
</dbReference>
<evidence type="ECO:0000313" key="4">
    <source>
        <dbReference type="Proteomes" id="UP000613193"/>
    </source>
</evidence>
<dbReference type="Proteomes" id="UP000613193">
    <property type="component" value="Unassembled WGS sequence"/>
</dbReference>
<dbReference type="Gene3D" id="1.25.40.10">
    <property type="entry name" value="Tetratricopeptide repeat domain"/>
    <property type="match status" value="1"/>
</dbReference>
<comment type="caution">
    <text evidence="3">The sequence shown here is derived from an EMBL/GenBank/DDBJ whole genome shotgun (WGS) entry which is preliminary data.</text>
</comment>
<organism evidence="3 4">
    <name type="scientific">Mucilaginibacter segetis</name>
    <dbReference type="NCBI Taxonomy" id="2793071"/>
    <lineage>
        <taxon>Bacteria</taxon>
        <taxon>Pseudomonadati</taxon>
        <taxon>Bacteroidota</taxon>
        <taxon>Sphingobacteriia</taxon>
        <taxon>Sphingobacteriales</taxon>
        <taxon>Sphingobacteriaceae</taxon>
        <taxon>Mucilaginibacter</taxon>
    </lineage>
</organism>
<accession>A0A934ULC3</accession>
<evidence type="ECO:0008006" key="5">
    <source>
        <dbReference type="Google" id="ProtNLM"/>
    </source>
</evidence>
<dbReference type="RefSeq" id="WP_200062934.1">
    <property type="nucleotide sequence ID" value="NZ_JAEHFW010000001.1"/>
</dbReference>
<protein>
    <recommendedName>
        <fullName evidence="5">Tetratricopeptide repeat protein</fullName>
    </recommendedName>
</protein>
<reference evidence="3" key="1">
    <citation type="submission" date="2020-12" db="EMBL/GenBank/DDBJ databases">
        <title>Bacterial novel species Mucilaginibacter sp. SD-g isolated from soil.</title>
        <authorList>
            <person name="Jung H.-Y."/>
        </authorList>
    </citation>
    <scope>NUCLEOTIDE SEQUENCE</scope>
    <source>
        <strain evidence="3">SD-g</strain>
    </source>
</reference>
<dbReference type="Pfam" id="PF13181">
    <property type="entry name" value="TPR_8"/>
    <property type="match status" value="1"/>
</dbReference>
<gene>
    <name evidence="3" type="ORF">I5M19_00420</name>
</gene>
<dbReference type="SMART" id="SM00028">
    <property type="entry name" value="TPR"/>
    <property type="match status" value="2"/>
</dbReference>
<dbReference type="InterPro" id="IPR011990">
    <property type="entry name" value="TPR-like_helical_dom_sf"/>
</dbReference>
<keyword evidence="4" id="KW-1185">Reference proteome</keyword>
<sequence>MKAILLLLTLSCFTCCAFTQAVPNKADDLKFDQRFTNCERKWVVISKADTAASYTFGYIYINEQAGFTFDLQGVFTVDNSGNYIKDTVVFKNSGSIKYRISPNWRVVALLPESHFKELHIEAQPEWVKNYYNYTDTVAHNYRWGWIYNDLNESGKALTYLLPANQAKPHMSNIEFEIAFAYNVLKRYNDAVILLEDAIKNNPDFGSFYKELGYAYLKLSDYKKAIPVFIKAIEMNKDKQSETRGELAINLAAAYKNSGDNDNYNTWMKKAKEYTPVDSPFYKLIADAGF</sequence>
<feature type="signal peptide" evidence="2">
    <location>
        <begin position="1"/>
        <end position="17"/>
    </location>
</feature>
<dbReference type="EMBL" id="JAEHFW010000001">
    <property type="protein sequence ID" value="MBK0377751.1"/>
    <property type="molecule type" value="Genomic_DNA"/>
</dbReference>
<keyword evidence="1" id="KW-0802">TPR repeat</keyword>
<dbReference type="SUPFAM" id="SSF48452">
    <property type="entry name" value="TPR-like"/>
    <property type="match status" value="1"/>
</dbReference>
<name>A0A934ULC3_9SPHI</name>
<dbReference type="InterPro" id="IPR019734">
    <property type="entry name" value="TPR_rpt"/>
</dbReference>
<evidence type="ECO:0000256" key="2">
    <source>
        <dbReference type="SAM" id="SignalP"/>
    </source>
</evidence>
<evidence type="ECO:0000256" key="1">
    <source>
        <dbReference type="PROSITE-ProRule" id="PRU00339"/>
    </source>
</evidence>
<feature type="repeat" description="TPR" evidence="1">
    <location>
        <begin position="205"/>
        <end position="238"/>
    </location>
</feature>
<proteinExistence type="predicted"/>
<evidence type="ECO:0000313" key="3">
    <source>
        <dbReference type="EMBL" id="MBK0377751.1"/>
    </source>
</evidence>
<dbReference type="AlphaFoldDB" id="A0A934ULC3"/>
<keyword evidence="2" id="KW-0732">Signal</keyword>
<feature type="chain" id="PRO_5037550394" description="Tetratricopeptide repeat protein" evidence="2">
    <location>
        <begin position="18"/>
        <end position="289"/>
    </location>
</feature>